<dbReference type="InterPro" id="IPR002347">
    <property type="entry name" value="SDR_fam"/>
</dbReference>
<dbReference type="FunFam" id="3.40.50.720:FF:000115">
    <property type="entry name" value="3-oxoacyl-[acyl-carrier-protein] reductase FabG"/>
    <property type="match status" value="1"/>
</dbReference>
<dbReference type="InterPro" id="IPR036291">
    <property type="entry name" value="NAD(P)-bd_dom_sf"/>
</dbReference>
<evidence type="ECO:0000256" key="2">
    <source>
        <dbReference type="ARBA" id="ARBA00006484"/>
    </source>
</evidence>
<comment type="catalytic activity">
    <reaction evidence="7">
        <text>a (3R)-hydroxyacyl-[ACP] + NADP(+) = a 3-oxoacyl-[ACP] + NADPH + H(+)</text>
        <dbReference type="Rhea" id="RHEA:17397"/>
        <dbReference type="Rhea" id="RHEA-COMP:9916"/>
        <dbReference type="Rhea" id="RHEA-COMP:9945"/>
        <dbReference type="ChEBI" id="CHEBI:15378"/>
        <dbReference type="ChEBI" id="CHEBI:57783"/>
        <dbReference type="ChEBI" id="CHEBI:58349"/>
        <dbReference type="ChEBI" id="CHEBI:78776"/>
        <dbReference type="ChEBI" id="CHEBI:78827"/>
        <dbReference type="EC" id="1.1.1.100"/>
    </reaction>
</comment>
<dbReference type="InterPro" id="IPR050259">
    <property type="entry name" value="SDR"/>
</dbReference>
<feature type="domain" description="Ketoreductase" evidence="8">
    <location>
        <begin position="6"/>
        <end position="185"/>
    </location>
</feature>
<dbReference type="PANTHER" id="PTHR42879:SF2">
    <property type="entry name" value="3-OXOACYL-[ACYL-CARRIER-PROTEIN] REDUCTASE FABG"/>
    <property type="match status" value="1"/>
</dbReference>
<dbReference type="InterPro" id="IPR020904">
    <property type="entry name" value="Sc_DH/Rdtase_CS"/>
</dbReference>
<dbReference type="SMART" id="SM00822">
    <property type="entry name" value="PKS_KR"/>
    <property type="match status" value="1"/>
</dbReference>
<dbReference type="PRINTS" id="PR00080">
    <property type="entry name" value="SDRFAMILY"/>
</dbReference>
<protein>
    <recommendedName>
        <fullName evidence="3">3-oxoacyl-[acyl-carrier-protein] reductase FabG</fullName>
    </recommendedName>
    <alternativeName>
        <fullName evidence="6">Beta-ketoacyl-ACP reductase</fullName>
    </alternativeName>
</protein>
<dbReference type="EMBL" id="BSOH01000037">
    <property type="protein sequence ID" value="GLR20010.1"/>
    <property type="molecule type" value="Genomic_DNA"/>
</dbReference>
<dbReference type="SUPFAM" id="SSF51735">
    <property type="entry name" value="NAD(P)-binding Rossmann-fold domains"/>
    <property type="match status" value="1"/>
</dbReference>
<evidence type="ECO:0000313" key="10">
    <source>
        <dbReference type="Proteomes" id="UP001156666"/>
    </source>
</evidence>
<reference evidence="9" key="2">
    <citation type="submission" date="2023-01" db="EMBL/GenBank/DDBJ databases">
        <title>Draft genome sequence of Portibacter lacus strain NBRC 108769.</title>
        <authorList>
            <person name="Sun Q."/>
            <person name="Mori K."/>
        </authorList>
    </citation>
    <scope>NUCLEOTIDE SEQUENCE</scope>
    <source>
        <strain evidence="9">NBRC 108769</strain>
    </source>
</reference>
<dbReference type="NCBIfam" id="NF009466">
    <property type="entry name" value="PRK12826.1-2"/>
    <property type="match status" value="1"/>
</dbReference>
<evidence type="ECO:0000256" key="1">
    <source>
        <dbReference type="ARBA" id="ARBA00002607"/>
    </source>
</evidence>
<comment type="caution">
    <text evidence="9">The sequence shown here is derived from an EMBL/GenBank/DDBJ whole genome shotgun (WGS) entry which is preliminary data.</text>
</comment>
<dbReference type="Gene3D" id="3.40.50.720">
    <property type="entry name" value="NAD(P)-binding Rossmann-like Domain"/>
    <property type="match status" value="1"/>
</dbReference>
<dbReference type="PANTHER" id="PTHR42879">
    <property type="entry name" value="3-OXOACYL-(ACYL-CARRIER-PROTEIN) REDUCTASE"/>
    <property type="match status" value="1"/>
</dbReference>
<dbReference type="NCBIfam" id="NF005559">
    <property type="entry name" value="PRK07231.1"/>
    <property type="match status" value="1"/>
</dbReference>
<keyword evidence="4" id="KW-0521">NADP</keyword>
<evidence type="ECO:0000256" key="5">
    <source>
        <dbReference type="ARBA" id="ARBA00023002"/>
    </source>
</evidence>
<evidence type="ECO:0000256" key="4">
    <source>
        <dbReference type="ARBA" id="ARBA00022857"/>
    </source>
</evidence>
<dbReference type="GO" id="GO:0004316">
    <property type="term" value="F:3-oxoacyl-[acyl-carrier-protein] reductase (NADPH) activity"/>
    <property type="evidence" value="ECO:0007669"/>
    <property type="project" value="UniProtKB-EC"/>
</dbReference>
<gene>
    <name evidence="9" type="ORF">GCM10007940_46260</name>
</gene>
<proteinExistence type="inferred from homology"/>
<evidence type="ECO:0000256" key="7">
    <source>
        <dbReference type="ARBA" id="ARBA00048508"/>
    </source>
</evidence>
<organism evidence="9 10">
    <name type="scientific">Portibacter lacus</name>
    <dbReference type="NCBI Taxonomy" id="1099794"/>
    <lineage>
        <taxon>Bacteria</taxon>
        <taxon>Pseudomonadati</taxon>
        <taxon>Bacteroidota</taxon>
        <taxon>Saprospiria</taxon>
        <taxon>Saprospirales</taxon>
        <taxon>Haliscomenobacteraceae</taxon>
        <taxon>Portibacter</taxon>
    </lineage>
</organism>
<name>A0AA37WIN6_9BACT</name>
<reference evidence="9" key="1">
    <citation type="journal article" date="2014" name="Int. J. Syst. Evol. Microbiol.">
        <title>Complete genome sequence of Corynebacterium casei LMG S-19264T (=DSM 44701T), isolated from a smear-ripened cheese.</title>
        <authorList>
            <consortium name="US DOE Joint Genome Institute (JGI-PGF)"/>
            <person name="Walter F."/>
            <person name="Albersmeier A."/>
            <person name="Kalinowski J."/>
            <person name="Ruckert C."/>
        </authorList>
    </citation>
    <scope>NUCLEOTIDE SEQUENCE</scope>
    <source>
        <strain evidence="9">NBRC 108769</strain>
    </source>
</reference>
<dbReference type="Proteomes" id="UP001156666">
    <property type="component" value="Unassembled WGS sequence"/>
</dbReference>
<keyword evidence="10" id="KW-1185">Reference proteome</keyword>
<dbReference type="AlphaFoldDB" id="A0AA37WIN6"/>
<evidence type="ECO:0000256" key="3">
    <source>
        <dbReference type="ARBA" id="ARBA00017650"/>
    </source>
</evidence>
<comment type="similarity">
    <text evidence="2">Belongs to the short-chain dehydrogenases/reductases (SDR) family.</text>
</comment>
<evidence type="ECO:0000313" key="9">
    <source>
        <dbReference type="EMBL" id="GLR20010.1"/>
    </source>
</evidence>
<dbReference type="PRINTS" id="PR00081">
    <property type="entry name" value="GDHRDH"/>
</dbReference>
<accession>A0AA37WIN6</accession>
<evidence type="ECO:0000259" key="8">
    <source>
        <dbReference type="SMART" id="SM00822"/>
    </source>
</evidence>
<evidence type="ECO:0000256" key="6">
    <source>
        <dbReference type="ARBA" id="ARBA00029899"/>
    </source>
</evidence>
<comment type="function">
    <text evidence="1">Catalyzes the NADPH-dependent reduction of beta-ketoacyl-ACP substrates to beta-hydroxyacyl-ACP products, the first reductive step in the elongation cycle of fatty acid biosynthesis.</text>
</comment>
<dbReference type="RefSeq" id="WP_235293532.1">
    <property type="nucleotide sequence ID" value="NZ_BSOH01000037.1"/>
</dbReference>
<keyword evidence="5" id="KW-0560">Oxidoreductase</keyword>
<dbReference type="PROSITE" id="PS00061">
    <property type="entry name" value="ADH_SHORT"/>
    <property type="match status" value="1"/>
</dbReference>
<sequence>MEFKNKVVIITGGGNGIGKATSLRFADAGATIVIYDLDIESADLVKQSIESKGGSATTYIVNTSKIGEVETATKAVFEKYGRIDVLINNAGITRDSSLKKMTPEQWQMVIDVNLTGVFNCTKVISPFMAEAGYGRIINASSVVAHNGNFGQTNYVAAKSGVIGMTKVWAREFGRKGITVNAIAPGYINTEMVQTVPEEYINSIKAKTPLQRLGEVEDIANAYYFLASDQASFITGTTLCVDGGLVI</sequence>
<dbReference type="GO" id="GO:0032787">
    <property type="term" value="P:monocarboxylic acid metabolic process"/>
    <property type="evidence" value="ECO:0007669"/>
    <property type="project" value="UniProtKB-ARBA"/>
</dbReference>
<dbReference type="InterPro" id="IPR057326">
    <property type="entry name" value="KR_dom"/>
</dbReference>
<dbReference type="Pfam" id="PF13561">
    <property type="entry name" value="adh_short_C2"/>
    <property type="match status" value="1"/>
</dbReference>